<evidence type="ECO:0000256" key="12">
    <source>
        <dbReference type="ARBA" id="ARBA00022989"/>
    </source>
</evidence>
<dbReference type="Pfam" id="PF13639">
    <property type="entry name" value="zf-RING_2"/>
    <property type="match status" value="1"/>
</dbReference>
<dbReference type="GO" id="GO:0016020">
    <property type="term" value="C:membrane"/>
    <property type="evidence" value="ECO:0007669"/>
    <property type="project" value="UniProtKB-SubCell"/>
</dbReference>
<evidence type="ECO:0000256" key="10">
    <source>
        <dbReference type="ARBA" id="ARBA00022786"/>
    </source>
</evidence>
<gene>
    <name evidence="19" type="ORF">KP509_16G035000</name>
</gene>
<keyword evidence="13 17" id="KW-0472">Membrane</keyword>
<accession>A0A8T2T3J4</accession>
<reference evidence="19" key="1">
    <citation type="submission" date="2021-08" db="EMBL/GenBank/DDBJ databases">
        <title>WGS assembly of Ceratopteris richardii.</title>
        <authorList>
            <person name="Marchant D.B."/>
            <person name="Chen G."/>
            <person name="Jenkins J."/>
            <person name="Shu S."/>
            <person name="Leebens-Mack J."/>
            <person name="Grimwood J."/>
            <person name="Schmutz J."/>
            <person name="Soltis P."/>
            <person name="Soltis D."/>
            <person name="Chen Z.-H."/>
        </authorList>
    </citation>
    <scope>NUCLEOTIDE SEQUENCE</scope>
    <source>
        <strain evidence="19">Whitten #5841</strain>
        <tissue evidence="19">Leaf</tissue>
    </source>
</reference>
<comment type="catalytic activity">
    <reaction evidence="1">
        <text>S-ubiquitinyl-[E2 ubiquitin-conjugating enzyme]-L-cysteine + [acceptor protein]-L-lysine = [E2 ubiquitin-conjugating enzyme]-L-cysteine + N(6)-ubiquitinyl-[acceptor protein]-L-lysine.</text>
        <dbReference type="EC" id="2.3.2.27"/>
    </reaction>
</comment>
<name>A0A8T2T3J4_CERRI</name>
<dbReference type="GO" id="GO:0008270">
    <property type="term" value="F:zinc ion binding"/>
    <property type="evidence" value="ECO:0007669"/>
    <property type="project" value="UniProtKB-KW"/>
</dbReference>
<evidence type="ECO:0000256" key="9">
    <source>
        <dbReference type="ARBA" id="ARBA00022771"/>
    </source>
</evidence>
<feature type="compositionally biased region" description="Low complexity" evidence="16">
    <location>
        <begin position="245"/>
        <end position="259"/>
    </location>
</feature>
<evidence type="ECO:0000256" key="8">
    <source>
        <dbReference type="ARBA" id="ARBA00022729"/>
    </source>
</evidence>
<evidence type="ECO:0000256" key="13">
    <source>
        <dbReference type="ARBA" id="ARBA00023136"/>
    </source>
</evidence>
<dbReference type="EC" id="2.3.2.27" evidence="4"/>
<dbReference type="SMART" id="SM00184">
    <property type="entry name" value="RING"/>
    <property type="match status" value="1"/>
</dbReference>
<keyword evidence="12 17" id="KW-1133">Transmembrane helix</keyword>
<protein>
    <recommendedName>
        <fullName evidence="4">RING-type E3 ubiquitin transferase</fullName>
        <ecNumber evidence="4">2.3.2.27</ecNumber>
    </recommendedName>
</protein>
<dbReference type="PROSITE" id="PS50089">
    <property type="entry name" value="ZF_RING_2"/>
    <property type="match status" value="1"/>
</dbReference>
<feature type="transmembrane region" description="Helical" evidence="17">
    <location>
        <begin position="91"/>
        <end position="111"/>
    </location>
</feature>
<comment type="similarity">
    <text evidence="14">Belongs to the RING-type zinc finger family. ATL subfamily.</text>
</comment>
<feature type="compositionally biased region" description="Polar residues" evidence="16">
    <location>
        <begin position="386"/>
        <end position="409"/>
    </location>
</feature>
<dbReference type="PANTHER" id="PTHR46539:SF2">
    <property type="entry name" value="RING-H2 FINGER PROTEIN ATL43"/>
    <property type="match status" value="1"/>
</dbReference>
<sequence>MQRQSNQMHPPAPLILFALLRIAVISNLFSVPAAAISLTFFSSSSSPLPTASSDLLALSSPPVHALSISTSPPPLPTSPFDPFTASFRPSIAVIIGVLTTMFSLTFLLLLYAKHCKRNGIGVFEQSDISIAADMPTPPVHPAVLHGRVSGVDRSVIDSLPTFSFSSLHGLKDGLECAVCLSRFEVSDTLRLLPKCKHAFHCECVDTWLSNHSTCPLCRKKVEAEDVLEMEDGGLNAKCAHDEATRPSTRRPSSVSRQNSNRRVLGGIDSVFHVYVQRDTADRRDDPFRSDGYLHRSNSQTQSSKRDQPSSPFDENEFLKRFKHQIIVIDVLSQRRWSDFVHSDSFFLRSQAGHFSTDTPPADSSIPIGVSSWAERFNGPWMPSRRNGISSTTTKESTECAISSAQLSSSGKRRAFGTDEERLSSSSNVDAPARLSTSRIQEFFASRLSTSRRGEAGLLNSEDVESADADGDRYRRSVVDGEQQDGFNRQGGFRLWRPFGSGRASFGSVSQMPPYQRSVSEVSGIKQYAESNRMIRGAANTANSIEDADRQWLSIARSTLTWILGREMRNSRAFPQCRS</sequence>
<dbReference type="SUPFAM" id="SSF57850">
    <property type="entry name" value="RING/U-box"/>
    <property type="match status" value="1"/>
</dbReference>
<dbReference type="Gene3D" id="3.30.40.10">
    <property type="entry name" value="Zinc/RING finger domain, C3HC4 (zinc finger)"/>
    <property type="match status" value="1"/>
</dbReference>
<comment type="pathway">
    <text evidence="3">Protein modification; protein ubiquitination.</text>
</comment>
<evidence type="ECO:0000256" key="3">
    <source>
        <dbReference type="ARBA" id="ARBA00004906"/>
    </source>
</evidence>
<evidence type="ECO:0000256" key="17">
    <source>
        <dbReference type="SAM" id="Phobius"/>
    </source>
</evidence>
<keyword evidence="10" id="KW-0833">Ubl conjugation pathway</keyword>
<dbReference type="InterPro" id="IPR001841">
    <property type="entry name" value="Znf_RING"/>
</dbReference>
<evidence type="ECO:0000256" key="15">
    <source>
        <dbReference type="PROSITE-ProRule" id="PRU00175"/>
    </source>
</evidence>
<dbReference type="InterPro" id="IPR013083">
    <property type="entry name" value="Znf_RING/FYVE/PHD"/>
</dbReference>
<dbReference type="EMBL" id="CM035421">
    <property type="protein sequence ID" value="KAH7387659.1"/>
    <property type="molecule type" value="Genomic_DNA"/>
</dbReference>
<evidence type="ECO:0000259" key="18">
    <source>
        <dbReference type="PROSITE" id="PS50089"/>
    </source>
</evidence>
<dbReference type="GO" id="GO:0061630">
    <property type="term" value="F:ubiquitin protein ligase activity"/>
    <property type="evidence" value="ECO:0007669"/>
    <property type="project" value="UniProtKB-EC"/>
</dbReference>
<comment type="subcellular location">
    <subcellularLocation>
        <location evidence="2">Membrane</location>
        <topology evidence="2">Single-pass membrane protein</topology>
    </subcellularLocation>
</comment>
<comment type="caution">
    <text evidence="19">The sequence shown here is derived from an EMBL/GenBank/DDBJ whole genome shotgun (WGS) entry which is preliminary data.</text>
</comment>
<feature type="region of interest" description="Disordered" evidence="16">
    <location>
        <begin position="380"/>
        <end position="430"/>
    </location>
</feature>
<keyword evidence="5" id="KW-0808">Transferase</keyword>
<feature type="domain" description="RING-type" evidence="18">
    <location>
        <begin position="176"/>
        <end position="218"/>
    </location>
</feature>
<feature type="region of interest" description="Disordered" evidence="16">
    <location>
        <begin position="282"/>
        <end position="313"/>
    </location>
</feature>
<proteinExistence type="inferred from homology"/>
<dbReference type="FunFam" id="3.30.40.10:FF:000285">
    <property type="entry name" value="RING-H2 finger protein ATL43"/>
    <property type="match status" value="1"/>
</dbReference>
<dbReference type="OrthoDB" id="8062037at2759"/>
<feature type="region of interest" description="Disordered" evidence="16">
    <location>
        <begin position="238"/>
        <end position="259"/>
    </location>
</feature>
<keyword evidence="9 15" id="KW-0863">Zinc-finger</keyword>
<keyword evidence="20" id="KW-1185">Reference proteome</keyword>
<evidence type="ECO:0000256" key="16">
    <source>
        <dbReference type="SAM" id="MobiDB-lite"/>
    </source>
</evidence>
<evidence type="ECO:0000256" key="6">
    <source>
        <dbReference type="ARBA" id="ARBA00022692"/>
    </source>
</evidence>
<dbReference type="PANTHER" id="PTHR46539">
    <property type="entry name" value="E3 UBIQUITIN-PROTEIN LIGASE ATL42"/>
    <property type="match status" value="1"/>
</dbReference>
<evidence type="ECO:0000313" key="19">
    <source>
        <dbReference type="EMBL" id="KAH7387659.1"/>
    </source>
</evidence>
<organism evidence="19 20">
    <name type="scientific">Ceratopteris richardii</name>
    <name type="common">Triangle waterfern</name>
    <dbReference type="NCBI Taxonomy" id="49495"/>
    <lineage>
        <taxon>Eukaryota</taxon>
        <taxon>Viridiplantae</taxon>
        <taxon>Streptophyta</taxon>
        <taxon>Embryophyta</taxon>
        <taxon>Tracheophyta</taxon>
        <taxon>Polypodiopsida</taxon>
        <taxon>Polypodiidae</taxon>
        <taxon>Polypodiales</taxon>
        <taxon>Pteridineae</taxon>
        <taxon>Pteridaceae</taxon>
        <taxon>Parkerioideae</taxon>
        <taxon>Ceratopteris</taxon>
    </lineage>
</organism>
<evidence type="ECO:0000256" key="5">
    <source>
        <dbReference type="ARBA" id="ARBA00022679"/>
    </source>
</evidence>
<dbReference type="Proteomes" id="UP000825935">
    <property type="component" value="Chromosome 16"/>
</dbReference>
<keyword evidence="11" id="KW-0862">Zinc</keyword>
<dbReference type="CDD" id="cd16461">
    <property type="entry name" value="RING-H2_EL5-like"/>
    <property type="match status" value="1"/>
</dbReference>
<evidence type="ECO:0000256" key="14">
    <source>
        <dbReference type="ARBA" id="ARBA00024209"/>
    </source>
</evidence>
<evidence type="ECO:0000256" key="4">
    <source>
        <dbReference type="ARBA" id="ARBA00012483"/>
    </source>
</evidence>
<evidence type="ECO:0000256" key="7">
    <source>
        <dbReference type="ARBA" id="ARBA00022723"/>
    </source>
</evidence>
<keyword evidence="8" id="KW-0732">Signal</keyword>
<evidence type="ECO:0000256" key="1">
    <source>
        <dbReference type="ARBA" id="ARBA00000900"/>
    </source>
</evidence>
<dbReference type="AlphaFoldDB" id="A0A8T2T3J4"/>
<keyword evidence="6 17" id="KW-0812">Transmembrane</keyword>
<feature type="compositionally biased region" description="Basic and acidic residues" evidence="16">
    <location>
        <begin position="282"/>
        <end position="293"/>
    </location>
</feature>
<evidence type="ECO:0000313" key="20">
    <source>
        <dbReference type="Proteomes" id="UP000825935"/>
    </source>
</evidence>
<evidence type="ECO:0000256" key="2">
    <source>
        <dbReference type="ARBA" id="ARBA00004167"/>
    </source>
</evidence>
<evidence type="ECO:0000256" key="11">
    <source>
        <dbReference type="ARBA" id="ARBA00022833"/>
    </source>
</evidence>
<feature type="compositionally biased region" description="Polar residues" evidence="16">
    <location>
        <begin position="295"/>
        <end position="312"/>
    </location>
</feature>
<keyword evidence="7" id="KW-0479">Metal-binding</keyword>